<feature type="transmembrane region" description="Helical" evidence="4">
    <location>
        <begin position="288"/>
        <end position="306"/>
    </location>
</feature>
<keyword evidence="7" id="KW-1185">Reference proteome</keyword>
<dbReference type="CDD" id="cd17370">
    <property type="entry name" value="MFS_MJ1317_like"/>
    <property type="match status" value="1"/>
</dbReference>
<gene>
    <name evidence="6" type="ORF">DJ017_19605</name>
</gene>
<dbReference type="InterPro" id="IPR011701">
    <property type="entry name" value="MFS"/>
</dbReference>
<feature type="transmembrane region" description="Helical" evidence="4">
    <location>
        <begin position="41"/>
        <end position="62"/>
    </location>
</feature>
<dbReference type="PROSITE" id="PS50850">
    <property type="entry name" value="MFS"/>
    <property type="match status" value="1"/>
</dbReference>
<name>A0A328AEH7_9CAUL</name>
<feature type="transmembrane region" description="Helical" evidence="4">
    <location>
        <begin position="12"/>
        <end position="29"/>
    </location>
</feature>
<evidence type="ECO:0000313" key="7">
    <source>
        <dbReference type="Proteomes" id="UP000249254"/>
    </source>
</evidence>
<dbReference type="EMBL" id="QFYQ01000003">
    <property type="protein sequence ID" value="RAK51168.1"/>
    <property type="molecule type" value="Genomic_DNA"/>
</dbReference>
<keyword evidence="3 4" id="KW-0472">Membrane</keyword>
<feature type="transmembrane region" description="Helical" evidence="4">
    <location>
        <begin position="378"/>
        <end position="400"/>
    </location>
</feature>
<feature type="transmembrane region" description="Helical" evidence="4">
    <location>
        <begin position="312"/>
        <end position="335"/>
    </location>
</feature>
<dbReference type="PANTHER" id="PTHR23518">
    <property type="entry name" value="C-METHYLTRANSFERASE"/>
    <property type="match status" value="1"/>
</dbReference>
<dbReference type="SUPFAM" id="SSF103473">
    <property type="entry name" value="MFS general substrate transporter"/>
    <property type="match status" value="1"/>
</dbReference>
<comment type="caution">
    <text evidence="6">The sequence shown here is derived from an EMBL/GenBank/DDBJ whole genome shotgun (WGS) entry which is preliminary data.</text>
</comment>
<feature type="transmembrane region" description="Helical" evidence="4">
    <location>
        <begin position="151"/>
        <end position="170"/>
    </location>
</feature>
<keyword evidence="2 4" id="KW-1133">Transmembrane helix</keyword>
<feature type="transmembrane region" description="Helical" evidence="4">
    <location>
        <begin position="176"/>
        <end position="196"/>
    </location>
</feature>
<feature type="transmembrane region" description="Helical" evidence="4">
    <location>
        <begin position="217"/>
        <end position="237"/>
    </location>
</feature>
<evidence type="ECO:0000259" key="5">
    <source>
        <dbReference type="PROSITE" id="PS50850"/>
    </source>
</evidence>
<dbReference type="Pfam" id="PF07690">
    <property type="entry name" value="MFS_1"/>
    <property type="match status" value="2"/>
</dbReference>
<feature type="transmembrane region" description="Helical" evidence="4">
    <location>
        <begin position="347"/>
        <end position="366"/>
    </location>
</feature>
<dbReference type="Proteomes" id="UP000249254">
    <property type="component" value="Unassembled WGS sequence"/>
</dbReference>
<reference evidence="7" key="1">
    <citation type="submission" date="2018-05" db="EMBL/GenBank/DDBJ databases">
        <authorList>
            <person name="Li X."/>
        </authorList>
    </citation>
    <scope>NUCLEOTIDE SEQUENCE [LARGE SCALE GENOMIC DNA]</scope>
    <source>
        <strain evidence="7">LX32</strain>
    </source>
</reference>
<proteinExistence type="predicted"/>
<feature type="domain" description="Major facilitator superfamily (MFS) profile" evidence="5">
    <location>
        <begin position="18"/>
        <end position="400"/>
    </location>
</feature>
<protein>
    <submittedName>
        <fullName evidence="6">MFS transporter</fullName>
    </submittedName>
</protein>
<dbReference type="OrthoDB" id="9803985at2"/>
<dbReference type="Gene3D" id="1.20.1250.20">
    <property type="entry name" value="MFS general substrate transporter like domains"/>
    <property type="match status" value="2"/>
</dbReference>
<sequence>MAEAAAKSPRAIRLVPASIWALGFVSMLMDVSSEMIHGLLPVYLVSVMGASALTVGAIEGVAESTALITKIFSGALSDWLGKRKLLAALGYGIAALTKPAFPLAGSVGWLVAARFVDRIGKGVRGAPRDALIADIAPDGARGASFGLRQTLDTIGAFVGPGLAVLLMLATRDNFRLVFWIAVIPAIASVSLIVFAVREPEVKRNGGRAKFPLRPSELKRLGLAFWLVTAVAAVFTLARFSEAFLILRARSLGLSEAFAPMVLVVMNIVYALSAYPAGALSDRLGRQGLFLAGIALLVLADLALAFAPSLVGVALGLVLWGLHMGFTQGLLSALVADTAPPDLRGTGFGALNLVTGIATLAASLLAGELWDAIGPPATFAVGAGLAVASMAGVGIAAKVLARANGAR</sequence>
<dbReference type="RefSeq" id="WP_111530603.1">
    <property type="nucleotide sequence ID" value="NZ_JBHRSG010000003.1"/>
</dbReference>
<evidence type="ECO:0000313" key="6">
    <source>
        <dbReference type="EMBL" id="RAK51168.1"/>
    </source>
</evidence>
<dbReference type="AlphaFoldDB" id="A0A328AEH7"/>
<dbReference type="InterPro" id="IPR036259">
    <property type="entry name" value="MFS_trans_sf"/>
</dbReference>
<evidence type="ECO:0000256" key="1">
    <source>
        <dbReference type="ARBA" id="ARBA00022692"/>
    </source>
</evidence>
<dbReference type="GO" id="GO:0022857">
    <property type="term" value="F:transmembrane transporter activity"/>
    <property type="evidence" value="ECO:0007669"/>
    <property type="project" value="InterPro"/>
</dbReference>
<dbReference type="PANTHER" id="PTHR23518:SF2">
    <property type="entry name" value="MAJOR FACILITATOR SUPERFAMILY TRANSPORTER"/>
    <property type="match status" value="1"/>
</dbReference>
<evidence type="ECO:0000256" key="2">
    <source>
        <dbReference type="ARBA" id="ARBA00022989"/>
    </source>
</evidence>
<organism evidence="6 7">
    <name type="scientific">Phenylobacterium soli</name>
    <dbReference type="NCBI Taxonomy" id="2170551"/>
    <lineage>
        <taxon>Bacteria</taxon>
        <taxon>Pseudomonadati</taxon>
        <taxon>Pseudomonadota</taxon>
        <taxon>Alphaproteobacteria</taxon>
        <taxon>Caulobacterales</taxon>
        <taxon>Caulobacteraceae</taxon>
        <taxon>Phenylobacterium</taxon>
    </lineage>
</organism>
<dbReference type="InterPro" id="IPR020846">
    <property type="entry name" value="MFS_dom"/>
</dbReference>
<accession>A0A328AEH7</accession>
<keyword evidence="1 4" id="KW-0812">Transmembrane</keyword>
<feature type="transmembrane region" description="Helical" evidence="4">
    <location>
        <begin position="257"/>
        <end position="276"/>
    </location>
</feature>
<evidence type="ECO:0000256" key="4">
    <source>
        <dbReference type="SAM" id="Phobius"/>
    </source>
</evidence>
<evidence type="ECO:0000256" key="3">
    <source>
        <dbReference type="ARBA" id="ARBA00023136"/>
    </source>
</evidence>